<accession>A0A250X9J9</accession>
<gene>
    <name evidence="1" type="ORF">CEUSTIGMA_g7157.t1</name>
</gene>
<sequence length="304" mass="33507">MATSFHFQGTHGSTELITSAMQMKPSAVLLFLEGDQIRDLSLCEDLGSLVDPRHHLNLMISKCPDFWVGVVMPDRVHGDGFSCYDNMLDSTTETGEPLRYRGDSYKASSHLADILEAVSTQQLHQPGQLSLLGLPCHIVAFSKGGVVLNQLLCEVACYEEALLLAASQDNSVEISAAPSVSSSRAAQFMDSVNHVHYLDAGLQGRGVHVTDVRIIQNLALRGMRASAEASVVDASAVQRLIVHFHGTPRQWCDPRRQWISQEKDRSIALMKEAGVPVTEHLYFQGQRRSARQHFAVIEAMQPTM</sequence>
<dbReference type="GO" id="GO:0005739">
    <property type="term" value="C:mitochondrion"/>
    <property type="evidence" value="ECO:0007669"/>
    <property type="project" value="TreeGrafter"/>
</dbReference>
<reference evidence="1 2" key="1">
    <citation type="submission" date="2017-08" db="EMBL/GenBank/DDBJ databases">
        <title>Acidophilic green algal genome provides insights into adaptation to an acidic environment.</title>
        <authorList>
            <person name="Hirooka S."/>
            <person name="Hirose Y."/>
            <person name="Kanesaki Y."/>
            <person name="Higuchi S."/>
            <person name="Fujiwara T."/>
            <person name="Onuma R."/>
            <person name="Era A."/>
            <person name="Ohbayashi R."/>
            <person name="Uzuka A."/>
            <person name="Nozaki H."/>
            <person name="Yoshikawa H."/>
            <person name="Miyagishima S.Y."/>
        </authorList>
    </citation>
    <scope>NUCLEOTIDE SEQUENCE [LARGE SCALE GENOMIC DNA]</scope>
    <source>
        <strain evidence="1 2">NIES-2499</strain>
    </source>
</reference>
<organism evidence="1 2">
    <name type="scientific">Chlamydomonas eustigma</name>
    <dbReference type="NCBI Taxonomy" id="1157962"/>
    <lineage>
        <taxon>Eukaryota</taxon>
        <taxon>Viridiplantae</taxon>
        <taxon>Chlorophyta</taxon>
        <taxon>core chlorophytes</taxon>
        <taxon>Chlorophyceae</taxon>
        <taxon>CS clade</taxon>
        <taxon>Chlamydomonadales</taxon>
        <taxon>Chlamydomonadaceae</taxon>
        <taxon>Chlamydomonas</taxon>
    </lineage>
</organism>
<keyword evidence="2" id="KW-1185">Reference proteome</keyword>
<dbReference type="AlphaFoldDB" id="A0A250X9J9"/>
<dbReference type="InterPro" id="IPR018881">
    <property type="entry name" value="C2orf69_mit"/>
</dbReference>
<name>A0A250X9J9_9CHLO</name>
<evidence type="ECO:0000313" key="2">
    <source>
        <dbReference type="Proteomes" id="UP000232323"/>
    </source>
</evidence>
<dbReference type="EMBL" id="BEGY01000045">
    <property type="protein sequence ID" value="GAX79716.1"/>
    <property type="molecule type" value="Genomic_DNA"/>
</dbReference>
<dbReference type="Proteomes" id="UP000232323">
    <property type="component" value="Unassembled WGS sequence"/>
</dbReference>
<comment type="caution">
    <text evidence="1">The sequence shown here is derived from an EMBL/GenBank/DDBJ whole genome shotgun (WGS) entry which is preliminary data.</text>
</comment>
<proteinExistence type="predicted"/>
<dbReference type="Pfam" id="PF10561">
    <property type="entry name" value="C2orf69"/>
    <property type="match status" value="1"/>
</dbReference>
<protein>
    <submittedName>
        <fullName evidence="1">Uncharacterized protein</fullName>
    </submittedName>
</protein>
<dbReference type="PANTHER" id="PTHR31296:SF1">
    <property type="entry name" value="MITOCHONDRIAL PROTEIN C2ORF69"/>
    <property type="match status" value="1"/>
</dbReference>
<evidence type="ECO:0000313" key="1">
    <source>
        <dbReference type="EMBL" id="GAX79716.1"/>
    </source>
</evidence>
<dbReference type="OrthoDB" id="419333at2759"/>
<dbReference type="PANTHER" id="PTHR31296">
    <property type="entry name" value="UPF0565 PROTEIN C2ORF69"/>
    <property type="match status" value="1"/>
</dbReference>